<feature type="compositionally biased region" description="Polar residues" evidence="1">
    <location>
        <begin position="152"/>
        <end position="168"/>
    </location>
</feature>
<feature type="compositionally biased region" description="Polar residues" evidence="1">
    <location>
        <begin position="204"/>
        <end position="216"/>
    </location>
</feature>
<dbReference type="EMBL" id="HBIO01030922">
    <property type="protein sequence ID" value="CAE0478841.1"/>
    <property type="molecule type" value="Transcribed_RNA"/>
</dbReference>
<sequence>MKRMKRQNSSPKTSSLDVVTSITNNVGDDGSKRQRQNTSIGSGDIAQEQIEAFQQDAEEIQALLQGQQQQQAGCSEGVNQDDAPLLEQQGMRQDGSDLLAPGSIDNRALGTVEPNIDEVAAGAQNNIVVNGDNGRDRPHVILQDGRQGRDLPQSQTNGTGAAINNQNVREMGNGPEHGHSSDDDGEANGDNIWLAPRQRRQPRVGNNFQATLPSPK</sequence>
<accession>A0A7S3VGA8</accession>
<name>A0A7S3VGA8_9STRA</name>
<feature type="compositionally biased region" description="Polar residues" evidence="1">
    <location>
        <begin position="7"/>
        <end position="26"/>
    </location>
</feature>
<organism evidence="2">
    <name type="scientific">Chaetoceros debilis</name>
    <dbReference type="NCBI Taxonomy" id="122233"/>
    <lineage>
        <taxon>Eukaryota</taxon>
        <taxon>Sar</taxon>
        <taxon>Stramenopiles</taxon>
        <taxon>Ochrophyta</taxon>
        <taxon>Bacillariophyta</taxon>
        <taxon>Coscinodiscophyceae</taxon>
        <taxon>Chaetocerotophycidae</taxon>
        <taxon>Chaetocerotales</taxon>
        <taxon>Chaetocerotaceae</taxon>
        <taxon>Chaetoceros</taxon>
    </lineage>
</organism>
<feature type="region of interest" description="Disordered" evidence="1">
    <location>
        <begin position="130"/>
        <end position="216"/>
    </location>
</feature>
<gene>
    <name evidence="2" type="ORF">CDEB00056_LOCUS23694</name>
</gene>
<dbReference type="AlphaFoldDB" id="A0A7S3VGA8"/>
<proteinExistence type="predicted"/>
<feature type="region of interest" description="Disordered" evidence="1">
    <location>
        <begin position="1"/>
        <end position="45"/>
    </location>
</feature>
<evidence type="ECO:0000256" key="1">
    <source>
        <dbReference type="SAM" id="MobiDB-lite"/>
    </source>
</evidence>
<evidence type="ECO:0000313" key="2">
    <source>
        <dbReference type="EMBL" id="CAE0478841.1"/>
    </source>
</evidence>
<protein>
    <submittedName>
        <fullName evidence="2">Uncharacterized protein</fullName>
    </submittedName>
</protein>
<reference evidence="2" key="1">
    <citation type="submission" date="2021-01" db="EMBL/GenBank/DDBJ databases">
        <authorList>
            <person name="Corre E."/>
            <person name="Pelletier E."/>
            <person name="Niang G."/>
            <person name="Scheremetjew M."/>
            <person name="Finn R."/>
            <person name="Kale V."/>
            <person name="Holt S."/>
            <person name="Cochrane G."/>
            <person name="Meng A."/>
            <person name="Brown T."/>
            <person name="Cohen L."/>
        </authorList>
    </citation>
    <scope>NUCLEOTIDE SEQUENCE</scope>
    <source>
        <strain evidence="2">MM31A-1</strain>
    </source>
</reference>